<evidence type="ECO:0000259" key="5">
    <source>
        <dbReference type="PROSITE" id="PS50931"/>
    </source>
</evidence>
<reference evidence="6 7" key="1">
    <citation type="submission" date="2018-03" db="EMBL/GenBank/DDBJ databases">
        <title>Genomic Encyclopedia of Archaeal and Bacterial Type Strains, Phase II (KMG-II): from individual species to whole genera.</title>
        <authorList>
            <person name="Goeker M."/>
        </authorList>
    </citation>
    <scope>NUCLEOTIDE SEQUENCE [LARGE SCALE GENOMIC DNA]</scope>
    <source>
        <strain evidence="6 7">DSM 29328</strain>
    </source>
</reference>
<accession>A0A2T0RI28</accession>
<gene>
    <name evidence="6" type="ORF">CLV78_11119</name>
</gene>
<comment type="similarity">
    <text evidence="1">Belongs to the LysR transcriptional regulatory family.</text>
</comment>
<dbReference type="InterPro" id="IPR036390">
    <property type="entry name" value="WH_DNA-bd_sf"/>
</dbReference>
<dbReference type="OrthoDB" id="9803030at2"/>
<dbReference type="EMBL" id="PVTD01000011">
    <property type="protein sequence ID" value="PRY20866.1"/>
    <property type="molecule type" value="Genomic_DNA"/>
</dbReference>
<dbReference type="GO" id="GO:0003700">
    <property type="term" value="F:DNA-binding transcription factor activity"/>
    <property type="evidence" value="ECO:0007669"/>
    <property type="project" value="InterPro"/>
</dbReference>
<dbReference type="Pfam" id="PF03466">
    <property type="entry name" value="LysR_substrate"/>
    <property type="match status" value="1"/>
</dbReference>
<name>A0A2T0RI28_9RHOB</name>
<dbReference type="Proteomes" id="UP000239480">
    <property type="component" value="Unassembled WGS sequence"/>
</dbReference>
<dbReference type="InterPro" id="IPR050950">
    <property type="entry name" value="HTH-type_LysR_regulators"/>
</dbReference>
<dbReference type="PANTHER" id="PTHR30419:SF8">
    <property type="entry name" value="NITROGEN ASSIMILATION TRANSCRIPTIONAL ACTIVATOR-RELATED"/>
    <property type="match status" value="1"/>
</dbReference>
<evidence type="ECO:0000256" key="4">
    <source>
        <dbReference type="ARBA" id="ARBA00023163"/>
    </source>
</evidence>
<dbReference type="InterPro" id="IPR000847">
    <property type="entry name" value="LysR_HTH_N"/>
</dbReference>
<evidence type="ECO:0000256" key="3">
    <source>
        <dbReference type="ARBA" id="ARBA00023125"/>
    </source>
</evidence>
<dbReference type="Pfam" id="PF00126">
    <property type="entry name" value="HTH_1"/>
    <property type="match status" value="1"/>
</dbReference>
<organism evidence="6 7">
    <name type="scientific">Aliiruegeria haliotis</name>
    <dbReference type="NCBI Taxonomy" id="1280846"/>
    <lineage>
        <taxon>Bacteria</taxon>
        <taxon>Pseudomonadati</taxon>
        <taxon>Pseudomonadota</taxon>
        <taxon>Alphaproteobacteria</taxon>
        <taxon>Rhodobacterales</taxon>
        <taxon>Roseobacteraceae</taxon>
        <taxon>Aliiruegeria</taxon>
    </lineage>
</organism>
<dbReference type="PROSITE" id="PS50931">
    <property type="entry name" value="HTH_LYSR"/>
    <property type="match status" value="1"/>
</dbReference>
<feature type="domain" description="HTH lysR-type" evidence="5">
    <location>
        <begin position="5"/>
        <end position="60"/>
    </location>
</feature>
<evidence type="ECO:0000313" key="6">
    <source>
        <dbReference type="EMBL" id="PRY20866.1"/>
    </source>
</evidence>
<dbReference type="FunFam" id="1.10.10.10:FF:000001">
    <property type="entry name" value="LysR family transcriptional regulator"/>
    <property type="match status" value="1"/>
</dbReference>
<dbReference type="SUPFAM" id="SSF53850">
    <property type="entry name" value="Periplasmic binding protein-like II"/>
    <property type="match status" value="1"/>
</dbReference>
<dbReference type="InterPro" id="IPR036388">
    <property type="entry name" value="WH-like_DNA-bd_sf"/>
</dbReference>
<keyword evidence="2" id="KW-0805">Transcription regulation</keyword>
<dbReference type="Gene3D" id="3.40.190.10">
    <property type="entry name" value="Periplasmic binding protein-like II"/>
    <property type="match status" value="2"/>
</dbReference>
<evidence type="ECO:0000256" key="1">
    <source>
        <dbReference type="ARBA" id="ARBA00009437"/>
    </source>
</evidence>
<comment type="caution">
    <text evidence="6">The sequence shown here is derived from an EMBL/GenBank/DDBJ whole genome shotgun (WGS) entry which is preliminary data.</text>
</comment>
<dbReference type="GO" id="GO:0005829">
    <property type="term" value="C:cytosol"/>
    <property type="evidence" value="ECO:0007669"/>
    <property type="project" value="TreeGrafter"/>
</dbReference>
<keyword evidence="7" id="KW-1185">Reference proteome</keyword>
<evidence type="ECO:0000256" key="2">
    <source>
        <dbReference type="ARBA" id="ARBA00023015"/>
    </source>
</evidence>
<dbReference type="PANTHER" id="PTHR30419">
    <property type="entry name" value="HTH-TYPE TRANSCRIPTIONAL REGULATOR YBHD"/>
    <property type="match status" value="1"/>
</dbReference>
<evidence type="ECO:0000313" key="7">
    <source>
        <dbReference type="Proteomes" id="UP000239480"/>
    </source>
</evidence>
<dbReference type="SUPFAM" id="SSF46785">
    <property type="entry name" value="Winged helix' DNA-binding domain"/>
    <property type="match status" value="1"/>
</dbReference>
<dbReference type="Gene3D" id="1.10.10.10">
    <property type="entry name" value="Winged helix-like DNA-binding domain superfamily/Winged helix DNA-binding domain"/>
    <property type="match status" value="1"/>
</dbReference>
<dbReference type="PRINTS" id="PR00039">
    <property type="entry name" value="HTHLYSR"/>
</dbReference>
<sequence length="305" mass="33846">MLDNLDFLRRFAAVAEHGTIHRAAEVVGISQPALTRSIKLLEEQVGAALFERRSRGVHLTPLGERVLAQARHLIRESQLAETEILSYREGEQGTFRISAAPVWMTAILPQVVAQLHRQFPSLAIQLEAANYSEALPKLANAECDAFFGGFQRIEALQSFLVRRPLFHSHLQILVRKGHPIFFHDGITPDHLLEYQWVSFQSDGAYLDAARQAVQARTGKSITAAVQCDSMLTALELLRQGDYLALLPSSFLFSTYGDGLTAVHSGLDTIVFESGPIFRRSLLSNSAFTRLLELAENRAKVLGLLS</sequence>
<dbReference type="InterPro" id="IPR005119">
    <property type="entry name" value="LysR_subst-bd"/>
</dbReference>
<proteinExistence type="inferred from homology"/>
<keyword evidence="4" id="KW-0804">Transcription</keyword>
<keyword evidence="3 6" id="KW-0238">DNA-binding</keyword>
<dbReference type="GO" id="GO:0003677">
    <property type="term" value="F:DNA binding"/>
    <property type="evidence" value="ECO:0007669"/>
    <property type="project" value="UniProtKB-KW"/>
</dbReference>
<dbReference type="RefSeq" id="WP_106207196.1">
    <property type="nucleotide sequence ID" value="NZ_PVTD01000011.1"/>
</dbReference>
<dbReference type="AlphaFoldDB" id="A0A2T0RI28"/>
<protein>
    <submittedName>
        <fullName evidence="6">DNA-binding transcriptional LysR family regulator</fullName>
    </submittedName>
</protein>